<evidence type="ECO:0008006" key="3">
    <source>
        <dbReference type="Google" id="ProtNLM"/>
    </source>
</evidence>
<protein>
    <recommendedName>
        <fullName evidence="3">DUF4325 domain-containing protein</fullName>
    </recommendedName>
</protein>
<proteinExistence type="predicted"/>
<reference evidence="1 2" key="1">
    <citation type="submission" date="2019-02" db="EMBL/GenBank/DDBJ databases">
        <title>Deep-cultivation of Planctomycetes and their phenomic and genomic characterization uncovers novel biology.</title>
        <authorList>
            <person name="Wiegand S."/>
            <person name="Jogler M."/>
            <person name="Boedeker C."/>
            <person name="Pinto D."/>
            <person name="Vollmers J."/>
            <person name="Rivas-Marin E."/>
            <person name="Kohn T."/>
            <person name="Peeters S.H."/>
            <person name="Heuer A."/>
            <person name="Rast P."/>
            <person name="Oberbeckmann S."/>
            <person name="Bunk B."/>
            <person name="Jeske O."/>
            <person name="Meyerdierks A."/>
            <person name="Storesund J.E."/>
            <person name="Kallscheuer N."/>
            <person name="Luecker S."/>
            <person name="Lage O.M."/>
            <person name="Pohl T."/>
            <person name="Merkel B.J."/>
            <person name="Hornburger P."/>
            <person name="Mueller R.-W."/>
            <person name="Bruemmer F."/>
            <person name="Labrenz M."/>
            <person name="Spormann A.M."/>
            <person name="Op den Camp H."/>
            <person name="Overmann J."/>
            <person name="Amann R."/>
            <person name="Jetten M.S.M."/>
            <person name="Mascher T."/>
            <person name="Medema M.H."/>
            <person name="Devos D.P."/>
            <person name="Kaster A.-K."/>
            <person name="Ovreas L."/>
            <person name="Rohde M."/>
            <person name="Galperin M.Y."/>
            <person name="Jogler C."/>
        </authorList>
    </citation>
    <scope>NUCLEOTIDE SEQUENCE [LARGE SCALE GENOMIC DNA]</scope>
    <source>
        <strain evidence="1 2">SV_7m_r</strain>
    </source>
</reference>
<keyword evidence="2" id="KW-1185">Reference proteome</keyword>
<name>A0A517SWT7_9BACT</name>
<evidence type="ECO:0000313" key="1">
    <source>
        <dbReference type="EMBL" id="QDT60590.1"/>
    </source>
</evidence>
<gene>
    <name evidence="1" type="ORF">SV7mr_31140</name>
</gene>
<dbReference type="EMBL" id="CP036272">
    <property type="protein sequence ID" value="QDT60590.1"/>
    <property type="molecule type" value="Genomic_DNA"/>
</dbReference>
<sequence length="163" mass="18049">MLCAAISESPEGGLVLLDFRGIDIVTGSWINEALVPLIGWMADGRNDLYPILMNLKSDWIDDLQLVSEWNHCCFLAGEGSTPPRSAVLAGALDPGQRQTFDAVIASSGITGAELERQHAETKVKATAWNNRLKDLFQKRLLQREKRGREQVYRSVVAEVVFHG</sequence>
<dbReference type="AlphaFoldDB" id="A0A517SWT7"/>
<accession>A0A517SWT7</accession>
<dbReference type="RefSeq" id="WP_419187404.1">
    <property type="nucleotide sequence ID" value="NZ_CP036272.1"/>
</dbReference>
<organism evidence="1 2">
    <name type="scientific">Stieleria bergensis</name>
    <dbReference type="NCBI Taxonomy" id="2528025"/>
    <lineage>
        <taxon>Bacteria</taxon>
        <taxon>Pseudomonadati</taxon>
        <taxon>Planctomycetota</taxon>
        <taxon>Planctomycetia</taxon>
        <taxon>Pirellulales</taxon>
        <taxon>Pirellulaceae</taxon>
        <taxon>Stieleria</taxon>
    </lineage>
</organism>
<dbReference type="Proteomes" id="UP000315003">
    <property type="component" value="Chromosome"/>
</dbReference>
<evidence type="ECO:0000313" key="2">
    <source>
        <dbReference type="Proteomes" id="UP000315003"/>
    </source>
</evidence>